<dbReference type="Pfam" id="PF16499">
    <property type="entry name" value="Melibiase_2"/>
    <property type="match status" value="1"/>
</dbReference>
<evidence type="ECO:0000259" key="14">
    <source>
        <dbReference type="Pfam" id="PF17801"/>
    </source>
</evidence>
<dbReference type="InterPro" id="IPR006215">
    <property type="entry name" value="Glyco_hydro_melibiase"/>
</dbReference>
<evidence type="ECO:0000256" key="12">
    <source>
        <dbReference type="RuleBase" id="RU361168"/>
    </source>
</evidence>
<keyword evidence="7 13" id="KW-0732">Signal</keyword>
<evidence type="ECO:0000256" key="3">
    <source>
        <dbReference type="ARBA" id="ARBA00004613"/>
    </source>
</evidence>
<dbReference type="Pfam" id="PF17801">
    <property type="entry name" value="Melibiase_C"/>
    <property type="match status" value="1"/>
</dbReference>
<feature type="chain" id="PRO_5041260546" description="Alpha-galactosidase" evidence="13">
    <location>
        <begin position="30"/>
        <end position="524"/>
    </location>
</feature>
<feature type="domain" description="Alpha galactosidase C-terminal" evidence="14">
    <location>
        <begin position="360"/>
        <end position="423"/>
    </location>
</feature>
<dbReference type="PROSITE" id="PS00512">
    <property type="entry name" value="ALPHA_GALACTOSIDASE"/>
    <property type="match status" value="1"/>
</dbReference>
<dbReference type="InterPro" id="IPR013780">
    <property type="entry name" value="Glyco_hydro_b"/>
</dbReference>
<protein>
    <recommendedName>
        <fullName evidence="5 12">Alpha-galactosidase</fullName>
        <ecNumber evidence="5 12">3.2.1.22</ecNumber>
    </recommendedName>
    <alternativeName>
        <fullName evidence="12">Melibiase</fullName>
    </alternativeName>
</protein>
<dbReference type="Proteomes" id="UP001161017">
    <property type="component" value="Unassembled WGS sequence"/>
</dbReference>
<keyword evidence="16" id="KW-1185">Reference proteome</keyword>
<evidence type="ECO:0000256" key="5">
    <source>
        <dbReference type="ARBA" id="ARBA00012755"/>
    </source>
</evidence>
<dbReference type="AlphaFoldDB" id="A0AA43TW03"/>
<evidence type="ECO:0000256" key="1">
    <source>
        <dbReference type="ARBA" id="ARBA00001255"/>
    </source>
</evidence>
<gene>
    <name evidence="15" type="ORF">OHK93_007885</name>
</gene>
<comment type="function">
    <text evidence="2">Hydrolyzes a variety of simple alpha-D-galactoside as well as more complex molecules such as oligosaccharides and polysaccharides.</text>
</comment>
<dbReference type="SUPFAM" id="SSF51445">
    <property type="entry name" value="(Trans)glycosidases"/>
    <property type="match status" value="1"/>
</dbReference>
<dbReference type="EMBL" id="JAPUFD010000007">
    <property type="protein sequence ID" value="MDI1488610.1"/>
    <property type="molecule type" value="Genomic_DNA"/>
</dbReference>
<evidence type="ECO:0000256" key="13">
    <source>
        <dbReference type="SAM" id="SignalP"/>
    </source>
</evidence>
<evidence type="ECO:0000256" key="11">
    <source>
        <dbReference type="ARBA" id="ARBA00023295"/>
    </source>
</evidence>
<dbReference type="PRINTS" id="PR00740">
    <property type="entry name" value="GLHYDRLASE27"/>
</dbReference>
<comment type="similarity">
    <text evidence="4 12">Belongs to the glycosyl hydrolase 27 family.</text>
</comment>
<dbReference type="GO" id="GO:0005995">
    <property type="term" value="P:melibiose catabolic process"/>
    <property type="evidence" value="ECO:0007669"/>
    <property type="project" value="UniProtKB-ARBA"/>
</dbReference>
<proteinExistence type="inferred from homology"/>
<dbReference type="InterPro" id="IPR013785">
    <property type="entry name" value="Aldolase_TIM"/>
</dbReference>
<dbReference type="InterPro" id="IPR000111">
    <property type="entry name" value="Glyco_hydro_27/36_CS"/>
</dbReference>
<dbReference type="GO" id="GO:0005576">
    <property type="term" value="C:extracellular region"/>
    <property type="evidence" value="ECO:0007669"/>
    <property type="project" value="UniProtKB-SubCell"/>
</dbReference>
<evidence type="ECO:0000256" key="2">
    <source>
        <dbReference type="ARBA" id="ARBA00003969"/>
    </source>
</evidence>
<comment type="catalytic activity">
    <reaction evidence="1 12">
        <text>Hydrolysis of terminal, non-reducing alpha-D-galactose residues in alpha-D-galactosides, including galactose oligosaccharides, galactomannans and galactolipids.</text>
        <dbReference type="EC" id="3.2.1.22"/>
    </reaction>
</comment>
<feature type="signal peptide" evidence="13">
    <location>
        <begin position="1"/>
        <end position="29"/>
    </location>
</feature>
<keyword evidence="10" id="KW-0325">Glycoprotein</keyword>
<dbReference type="InterPro" id="IPR017853">
    <property type="entry name" value="GH"/>
</dbReference>
<dbReference type="PANTHER" id="PTHR11452">
    <property type="entry name" value="ALPHA-GALACTOSIDASE/ALPHA-N-ACETYLGALACTOSAMINIDASE"/>
    <property type="match status" value="1"/>
</dbReference>
<keyword evidence="9 12" id="KW-1015">Disulfide bond</keyword>
<keyword evidence="8 12" id="KW-0378">Hydrolase</keyword>
<reference evidence="15" key="1">
    <citation type="journal article" date="2023" name="Genome Biol. Evol.">
        <title>First Whole Genome Sequence and Flow Cytometry Genome Size Data for the Lichen-Forming Fungus Ramalina farinacea (Ascomycota).</title>
        <authorList>
            <person name="Llewellyn T."/>
            <person name="Mian S."/>
            <person name="Hill R."/>
            <person name="Leitch I.J."/>
            <person name="Gaya E."/>
        </authorList>
    </citation>
    <scope>NUCLEOTIDE SEQUENCE</scope>
    <source>
        <strain evidence="15">LIQ254RAFAR</strain>
    </source>
</reference>
<keyword evidence="11 12" id="KW-0326">Glycosidase</keyword>
<evidence type="ECO:0000256" key="8">
    <source>
        <dbReference type="ARBA" id="ARBA00022801"/>
    </source>
</evidence>
<organism evidence="15 16">
    <name type="scientific">Ramalina farinacea</name>
    <dbReference type="NCBI Taxonomy" id="258253"/>
    <lineage>
        <taxon>Eukaryota</taxon>
        <taxon>Fungi</taxon>
        <taxon>Dikarya</taxon>
        <taxon>Ascomycota</taxon>
        <taxon>Pezizomycotina</taxon>
        <taxon>Lecanoromycetes</taxon>
        <taxon>OSLEUM clade</taxon>
        <taxon>Lecanoromycetidae</taxon>
        <taxon>Lecanorales</taxon>
        <taxon>Lecanorineae</taxon>
        <taxon>Ramalinaceae</taxon>
        <taxon>Ramalina</taxon>
    </lineage>
</organism>
<dbReference type="Gene3D" id="2.60.40.1180">
    <property type="entry name" value="Golgi alpha-mannosidase II"/>
    <property type="match status" value="1"/>
</dbReference>
<dbReference type="PANTHER" id="PTHR11452:SF75">
    <property type="entry name" value="ALPHA-GALACTOSIDASE MEL1"/>
    <property type="match status" value="1"/>
</dbReference>
<dbReference type="CDD" id="cd14792">
    <property type="entry name" value="GH27"/>
    <property type="match status" value="1"/>
</dbReference>
<dbReference type="InterPro" id="IPR041233">
    <property type="entry name" value="Melibiase_C"/>
</dbReference>
<evidence type="ECO:0000256" key="4">
    <source>
        <dbReference type="ARBA" id="ARBA00009743"/>
    </source>
</evidence>
<evidence type="ECO:0000256" key="9">
    <source>
        <dbReference type="ARBA" id="ARBA00023157"/>
    </source>
</evidence>
<dbReference type="EC" id="3.2.1.22" evidence="5 12"/>
<sequence length="524" mass="57161">MARFSFSSRLASAAALLLTSIPQLHVAQAQQIAYQNGLGLTPQMGWDNWNAFGCDISEELLLETAQKIVDYGLRDVGYHYIILDDCWSAGRSDNGTLQPNMTKFPNGMAYVADSLHNMSLGFGMYSSAGKLTCAQYAGSLGMEKQDAMTFAGWGVDYLKYDNCYNEGQEGNSMISYNRYKAMSDALNATGRPIFYSICNWGTDYPWNWAPTIANSWRIAGDIYDSFDRPDTRCPCTTWDCKLPGFHCSVMNILNKVAAFTDKGRVGGWNDLDALEVGNSGMTDDEYKLHMTMWALFKSPLILGTDITLLSPSTLSIIANPAILAISQDPAGKAAFRVWEKSPALVENNTYSTDLYTVGSTYFFTGQLTGGDFVIAFLNAGPTTQPMSATMNDIFVDQVTTGSSAPVPYLSVSWDVHDLWANRMPDSVASSILNGTFNNTSGANTDMLNGTAVPISYYYNSTHSSYEEGLAANNTALLGKKVGVLSPGGKVSASVAGHGVAAYRLRSQTMIPSASKMRRRKRDEL</sequence>
<dbReference type="PRINTS" id="PR00748">
    <property type="entry name" value="MELIBIASE"/>
</dbReference>
<dbReference type="SUPFAM" id="SSF51011">
    <property type="entry name" value="Glycosyl hydrolase domain"/>
    <property type="match status" value="1"/>
</dbReference>
<evidence type="ECO:0000256" key="7">
    <source>
        <dbReference type="ARBA" id="ARBA00022729"/>
    </source>
</evidence>
<comment type="subcellular location">
    <subcellularLocation>
        <location evidence="3">Secreted</location>
    </subcellularLocation>
</comment>
<dbReference type="GO" id="GO:0004557">
    <property type="term" value="F:alpha-galactosidase activity"/>
    <property type="evidence" value="ECO:0007669"/>
    <property type="project" value="UniProtKB-EC"/>
</dbReference>
<comment type="caution">
    <text evidence="15">The sequence shown here is derived from an EMBL/GenBank/DDBJ whole genome shotgun (WGS) entry which is preliminary data.</text>
</comment>
<keyword evidence="6" id="KW-0964">Secreted</keyword>
<evidence type="ECO:0000256" key="6">
    <source>
        <dbReference type="ARBA" id="ARBA00022525"/>
    </source>
</evidence>
<evidence type="ECO:0000313" key="15">
    <source>
        <dbReference type="EMBL" id="MDI1488610.1"/>
    </source>
</evidence>
<evidence type="ECO:0000256" key="10">
    <source>
        <dbReference type="ARBA" id="ARBA00023180"/>
    </source>
</evidence>
<name>A0AA43TW03_9LECA</name>
<evidence type="ECO:0000313" key="16">
    <source>
        <dbReference type="Proteomes" id="UP001161017"/>
    </source>
</evidence>
<dbReference type="InterPro" id="IPR002241">
    <property type="entry name" value="Glyco_hydro_27"/>
</dbReference>
<accession>A0AA43TW03</accession>
<dbReference type="FunFam" id="3.20.20.70:FF:000202">
    <property type="entry name" value="Alpha-galactosidase"/>
    <property type="match status" value="1"/>
</dbReference>
<dbReference type="Gene3D" id="3.20.20.70">
    <property type="entry name" value="Aldolase class I"/>
    <property type="match status" value="1"/>
</dbReference>